<organism evidence="1">
    <name type="scientific">Eucalyptus grandis</name>
    <name type="common">Flooded gum</name>
    <dbReference type="NCBI Taxonomy" id="71139"/>
    <lineage>
        <taxon>Eukaryota</taxon>
        <taxon>Viridiplantae</taxon>
        <taxon>Streptophyta</taxon>
        <taxon>Embryophyta</taxon>
        <taxon>Tracheophyta</taxon>
        <taxon>Spermatophyta</taxon>
        <taxon>Magnoliopsida</taxon>
        <taxon>eudicotyledons</taxon>
        <taxon>Gunneridae</taxon>
        <taxon>Pentapetalae</taxon>
        <taxon>rosids</taxon>
        <taxon>malvids</taxon>
        <taxon>Myrtales</taxon>
        <taxon>Myrtaceae</taxon>
        <taxon>Myrtoideae</taxon>
        <taxon>Eucalypteae</taxon>
        <taxon>Eucalyptus</taxon>
    </lineage>
</organism>
<dbReference type="AlphaFoldDB" id="A0A059DFX6"/>
<sequence>MYVCMNENWSSYVTGAVREVEISREKGHGKRENVLDVKYIDRLVSLCACFLIQGNLCWRARRWRCVGGL</sequence>
<dbReference type="Gramene" id="KCW89150">
    <property type="protein sequence ID" value="KCW89150"/>
    <property type="gene ID" value="EUGRSUZ_A01462"/>
</dbReference>
<name>A0A059DFX6_EUCGR</name>
<dbReference type="InParanoid" id="A0A059DFX6"/>
<protein>
    <submittedName>
        <fullName evidence="1">Uncharacterized protein</fullName>
    </submittedName>
</protein>
<proteinExistence type="predicted"/>
<reference evidence="1" key="1">
    <citation type="submission" date="2013-07" db="EMBL/GenBank/DDBJ databases">
        <title>The genome of Eucalyptus grandis.</title>
        <authorList>
            <person name="Schmutz J."/>
            <person name="Hayes R."/>
            <person name="Myburg A."/>
            <person name="Tuskan G."/>
            <person name="Grattapaglia D."/>
            <person name="Rokhsar D.S."/>
        </authorList>
    </citation>
    <scope>NUCLEOTIDE SEQUENCE</scope>
    <source>
        <tissue evidence="1">Leaf extractions</tissue>
    </source>
</reference>
<dbReference type="EMBL" id="KK198753">
    <property type="protein sequence ID" value="KCW89150.1"/>
    <property type="molecule type" value="Genomic_DNA"/>
</dbReference>
<accession>A0A059DFX6</accession>
<gene>
    <name evidence="1" type="ORF">EUGRSUZ_A01462</name>
</gene>
<evidence type="ECO:0000313" key="1">
    <source>
        <dbReference type="EMBL" id="KCW89150.1"/>
    </source>
</evidence>